<feature type="domain" description="Luciferase" evidence="1">
    <location>
        <begin position="30"/>
        <end position="91"/>
    </location>
</feature>
<dbReference type="Pfam" id="PF17648">
    <property type="entry name" value="Luciferase"/>
    <property type="match status" value="1"/>
</dbReference>
<comment type="caution">
    <text evidence="2">The sequence shown here is derived from an EMBL/GenBank/DDBJ whole genome shotgun (WGS) entry which is preliminary data.</text>
</comment>
<evidence type="ECO:0000313" key="3">
    <source>
        <dbReference type="Proteomes" id="UP001254813"/>
    </source>
</evidence>
<dbReference type="InterPro" id="IPR040841">
    <property type="entry name" value="Luciferase_dom"/>
</dbReference>
<protein>
    <submittedName>
        <fullName evidence="2">DUF5519 family protein</fullName>
    </submittedName>
</protein>
<gene>
    <name evidence="2" type="ORF">NDI79_12815</name>
</gene>
<evidence type="ECO:0000313" key="2">
    <source>
        <dbReference type="EMBL" id="MDS0295055.1"/>
    </source>
</evidence>
<organism evidence="2 3">
    <name type="scientific">Halogeometricum luteum</name>
    <dbReference type="NCBI Taxonomy" id="2950537"/>
    <lineage>
        <taxon>Archaea</taxon>
        <taxon>Methanobacteriati</taxon>
        <taxon>Methanobacteriota</taxon>
        <taxon>Stenosarchaea group</taxon>
        <taxon>Halobacteria</taxon>
        <taxon>Halobacteriales</taxon>
        <taxon>Haloferacaceae</taxon>
        <taxon>Halogeometricum</taxon>
    </lineage>
</organism>
<reference evidence="2 3" key="1">
    <citation type="submission" date="2022-06" db="EMBL/GenBank/DDBJ databases">
        <title>Halogeometricum sp. a new haloarchaeum isolate from saline soil.</title>
        <authorList>
            <person name="Strakova D."/>
            <person name="Galisteo C."/>
            <person name="Sanchez-Porro C."/>
            <person name="Ventosa A."/>
        </authorList>
    </citation>
    <scope>NUCLEOTIDE SEQUENCE [LARGE SCALE GENOMIC DNA]</scope>
    <source>
        <strain evidence="3">S3BR25-2</strain>
    </source>
</reference>
<name>A0ABU2G2Q3_9EURY</name>
<accession>A0ABU2G2Q3</accession>
<dbReference type="RefSeq" id="WP_310928914.1">
    <property type="nucleotide sequence ID" value="NZ_JAMQOQ010000003.1"/>
</dbReference>
<sequence length="142" mass="15373">MTIADVVASWPGVETLPHRFGGREFRLGRNEFGHVHGDSLVDIPFPTTIRDALVSSGRARPHHVLPDTGWVSFPVDGADGRTDAVELLRLAYLLRLVGRQRRPGAEPSASEVDAAAELAAMDLPPAVRTAVDEYARPSERAA</sequence>
<keyword evidence="3" id="KW-1185">Reference proteome</keyword>
<dbReference type="EMBL" id="JAMQOQ010000003">
    <property type="protein sequence ID" value="MDS0295055.1"/>
    <property type="molecule type" value="Genomic_DNA"/>
</dbReference>
<evidence type="ECO:0000259" key="1">
    <source>
        <dbReference type="Pfam" id="PF17648"/>
    </source>
</evidence>
<dbReference type="Proteomes" id="UP001254813">
    <property type="component" value="Unassembled WGS sequence"/>
</dbReference>
<proteinExistence type="predicted"/>